<evidence type="ECO:0000256" key="4">
    <source>
        <dbReference type="ARBA" id="ARBA00023125"/>
    </source>
</evidence>
<evidence type="ECO:0000313" key="13">
    <source>
        <dbReference type="Proteomes" id="UP001152562"/>
    </source>
</evidence>
<dbReference type="GO" id="GO:0008270">
    <property type="term" value="F:zinc ion binding"/>
    <property type="evidence" value="ECO:0007669"/>
    <property type="project" value="UniProtKB-UniRule"/>
</dbReference>
<dbReference type="GO" id="GO:0005634">
    <property type="term" value="C:nucleus"/>
    <property type="evidence" value="ECO:0007669"/>
    <property type="project" value="InterPro"/>
</dbReference>
<feature type="binding site" evidence="7">
    <location>
        <position position="196"/>
    </location>
    <ligand>
        <name>Zn(2+)</name>
        <dbReference type="ChEBI" id="CHEBI:29105"/>
    </ligand>
</feature>
<evidence type="ECO:0000256" key="5">
    <source>
        <dbReference type="PROSITE-ProRule" id="PRU00042"/>
    </source>
</evidence>
<dbReference type="InterPro" id="IPR013087">
    <property type="entry name" value="Znf_C2H2_type"/>
</dbReference>
<dbReference type="InterPro" id="IPR006612">
    <property type="entry name" value="THAP_Znf"/>
</dbReference>
<feature type="binding site" evidence="7">
    <location>
        <position position="143"/>
    </location>
    <ligand>
        <name>Zn(2+)</name>
        <dbReference type="ChEBI" id="CHEBI:29105"/>
    </ligand>
</feature>
<dbReference type="PROSITE" id="PS00028">
    <property type="entry name" value="ZINC_FINGER_C2H2_1"/>
    <property type="match status" value="2"/>
</dbReference>
<accession>A0A9P0SF35</accession>
<dbReference type="Proteomes" id="UP001152562">
    <property type="component" value="Unassembled WGS sequence"/>
</dbReference>
<keyword evidence="3 7" id="KW-0862">Zinc</keyword>
<gene>
    <name evidence="12" type="ORF">PIBRA_LOCUS422</name>
</gene>
<feature type="region of interest" description="Disordered" evidence="8">
    <location>
        <begin position="2239"/>
        <end position="2263"/>
    </location>
</feature>
<dbReference type="Gene3D" id="6.20.210.20">
    <property type="entry name" value="THAP domain"/>
    <property type="match status" value="1"/>
</dbReference>
<evidence type="ECO:0000256" key="8">
    <source>
        <dbReference type="SAM" id="MobiDB-lite"/>
    </source>
</evidence>
<feature type="domain" description="THAP-type" evidence="10">
    <location>
        <begin position="8"/>
        <end position="88"/>
    </location>
</feature>
<evidence type="ECO:0000256" key="1">
    <source>
        <dbReference type="ARBA" id="ARBA00022723"/>
    </source>
</evidence>
<dbReference type="SMART" id="SM00868">
    <property type="entry name" value="zf-AD"/>
    <property type="match status" value="1"/>
</dbReference>
<evidence type="ECO:0008006" key="14">
    <source>
        <dbReference type="Google" id="ProtNLM"/>
    </source>
</evidence>
<dbReference type="InterPro" id="IPR038441">
    <property type="entry name" value="THAP_Znf_sf"/>
</dbReference>
<dbReference type="Pfam" id="PF05485">
    <property type="entry name" value="THAP"/>
    <property type="match status" value="1"/>
</dbReference>
<feature type="domain" description="ZAD" evidence="11">
    <location>
        <begin position="138"/>
        <end position="220"/>
    </location>
</feature>
<dbReference type="InterPro" id="IPR012934">
    <property type="entry name" value="Znf_AD"/>
</dbReference>
<dbReference type="EMBL" id="CALOZG010000001">
    <property type="protein sequence ID" value="CAH3857924.1"/>
    <property type="molecule type" value="Genomic_DNA"/>
</dbReference>
<feature type="compositionally biased region" description="Polar residues" evidence="8">
    <location>
        <begin position="2246"/>
        <end position="2263"/>
    </location>
</feature>
<dbReference type="SUPFAM" id="SSF57716">
    <property type="entry name" value="Glucocorticoid receptor-like (DNA-binding domain)"/>
    <property type="match status" value="1"/>
</dbReference>
<reference evidence="12" key="1">
    <citation type="submission" date="2022-05" db="EMBL/GenBank/DDBJ databases">
        <authorList>
            <person name="Okamura Y."/>
        </authorList>
    </citation>
    <scope>NUCLEOTIDE SEQUENCE</scope>
</reference>
<sequence length="2895" mass="329004">METIIKKHKSHRYCSVPHCKSTCSREISLFLFPKSKDLAKQWTDILDIRKQATKYIYVCSLHFDKKDFTLSMSAKKRRLKNGAIPSKNLPIIKAASSGPRATQLRDIEDIKLKEPKNGERAPFKKMLKDGANKSDSLAECRACLQLCANEEQHNLFKCWDPPWAGMENTPAEDLSKLACVQISQTDTHSKILCQSCYKHLQNACQFVEIVKKADEVLSLRIGVNPHTPDSWPKPIQIDKNVPYDKVQIKDEIFSDEETHQINEEDFSNVDVKIEADDWPSQSVHINDIISLGQLNKEMAEINGYLPEVEQNSKTKGLTSEGPVTNGVVNYKHDKSDSFNTNCLIVRVKEEPVSDAESETNASDLSLDCILCSKTFLSLTGLKAHVIAQHSYKTVRRKTIDDAEDNLLNYVCKICQRRFETSTDLMVHETCHNMCVCYGCNTSFETFDQLSQHRRCCKSLKNSEVGKVLKLEDVQRMANITQRILEVITNFTIFSKNSEHGNIYECYQALLAVITQKEDCICDDLSSEDDDLYNFSDLESVDDTLLEYNRHFLSDLQKKSNILIESPVMEHDITSQTDDGFYSMEHSFKANGKLSYPVVKIKRLESPILRNYESSYLYDNHSDTALSYEDFEELDEIVLDSEDLLISIDSRADGVEKQEPKEVNNQLILSNFESCTLNTDIDTSIDSLLYPDFNDIYEKSLSSGFLLLNASNSITEEENVACLEFDDDDDEFHSGNVSVCLDILSKYLPDKTENDENFVEKKSSSETLSKVELKSSFALNVANTNLNPVANDEIINLIHETNDLDNFKKPCIVQPFSVNNNTSIGQIPKKNTTGITSTALTLFNINEPRVIKNASITNANLDTTPLCISGDKTINYILQKPVKNIVVTTCALKTNILNQHCSSTDVNISEINSKVQTAKLSTSNIVDCENDVVGTDICNDKEASSLELPSSVTCDSNSQTFEPLSLPRLVGVNNKFIFRYRSTRKIRRGCTMDCKFGCRKIFTSHLRYDKFKKFWKMDLSAQSKFLDDNVVKKKSRKLLSGNRFFLPISNLSVRVCQKFIEDTFSILMLSYRTELRKYKMTFDDYYSNVVQKDTKVLECCKKQTFSKCLSSIDIFKENKTNGNGNGDTKQWDDCVIKKTKNIAQRNCGSEQCCVSSIHCDIKTNVTSGDTPIYYCSMTNGHKRLVDQTGSEINKSISEHNLKICSKNNKFERVPTTRNNEYASGASNVMKRYRFNNITMNVSTIDNVSFSRSNPYVKLIDIGFYTRLHSLDVPETPTQTHSRLVENIDISNSSLFQNVDSSSYHSDKNNLSYRIDTNLDIPKRDSNGQSILQNQVKTNFPHSSFEDLQTSKHIDCQSILQDKVKSEMAHPSNKYQQISNVVTNCRTLLQDEMKTKTFPLVIEELQASDQDSNSQSTLRNEIKKILSHSNNLNAEITNYYSSSHNIQGHDPCSSGEDLSNEESKIKQSMDVEIEHNEDSYHCDGARDIVDDDLPHLPTENLVPSNEVSNLQDEMEDKLPLLLNPNLKCTNKESKCNDMKNHIIRLSGEDLSNEESKIKQSMDVEIEHNEDSSYHCDGARDIVDDHLPHLPIEDLVPSNEVSNLQDEVENKLPLLLNPNLKCTNKESKCNDMKNHIIRLSGEDLSNEESEIKQSMDVEIEHNEDSYHCDGARDIVDDDLPHLPTENLVSSNEVSNLQDEMEDKLPLLLNPNLKCTNEESKCNDMKNHIIRLSGEDLSNEESKIKQSMDVEIEHNEDSSYHCDGALDIVDDHLPHLPTENLVPSNEVSNLQDEMEDKLPLLLNPNLKCTNKESKCNDMKNHIIRLSGEDLSNEESKIKQSMDVEIEHNEDSSYHCDGARDIVDDHLPHLPIEDLVSSNEVSNLQDEVENKLPLLLNPNLKCTNEESKCNDMKNHIIRLSGEDLSNEESKIKQSMDVEIEHNEDSSYHCDGARDIVDDHLPHLPIEDLVSSNEVSNLQDEVENKLPLLLNPNLKCTNEESKCNDMKNHIIRLSGEDLSNEESKIKQSMDVEIEHNEDSSYHCDGALDIVDDHLPHLPIEDLVSSNEVSNLQDEVENKLPLLLNPNLKCTNEESKCNDIKNHIIRLSGEDLSNEESKIKQSMDVEIEHNEDSSYHCDGALDIVDDHLPHLPIEDLVSSNEVSNLQDEVENKLPLLLNPNLKCTNEESKCNDMKNHIIRLSGEDLSNEESKIKQSMDVEIEHNEDSSYHCDGALDIVDDHLPHLPTEDLVPSNEGSNKRSNLQNEIINNGPLSSNIQIRNASYENLCDSQNCPKIAQDFNRTNIIEYTHSNLQNDKKDIIQQQNVKTNWPHSTIMNLLAYNKDNGESNCHSSSNILESQISIDESNSSQMSSQCSVPENTQEMYVEGLSDIKQHYRKKSNHFKLQRIIGKGYKFIFRYKVTRILRPGCQNCTYKCTQAIGFDQRRVLFKNFWKMDIHAQTTYLNENVFLINPILGLHDIKETRMKRNHQFFFTVYGKRFRVCKKFFLNTLSILMTDLKNETSRLKVMRQRLNPHVKLIDIGFHKDPQPAIEGVSSVSNPSSVETFVSVSWNASLDSYSELDLYSLHTKIELSNQLHNPPKVVRLEGINDDAFQRDSSDFQSQSPVYAQLSTVDQHYDKEIVTNICSSNAEPCDKNTHLMKPHEINSIGPFITNVTEAGNEEQSFKAILNDWSKPQDPPDKQKQAPFKWTTNYNQYSTKNCTHTMYIKTKRDSFSEIGDKLKIMDICYESSLDSANTSMLEFRQTISESNFLDCDNHIRTVSFDSEPYEKSDTEVFSKDSQIQNASGLSSLSDAETNPGAESQTDIQEDKIFDALQLSIQKDCAVYELSKNIDSVLNATAQQDTNNAMEQSECQLDHRELGNTISTGLALTYSLPTFTDSKNN</sequence>
<dbReference type="SMART" id="SM00355">
    <property type="entry name" value="ZnF_C2H2"/>
    <property type="match status" value="2"/>
</dbReference>
<keyword evidence="4 6" id="KW-0238">DNA-binding</keyword>
<evidence type="ECO:0000256" key="3">
    <source>
        <dbReference type="ARBA" id="ARBA00022833"/>
    </source>
</evidence>
<keyword evidence="13" id="KW-1185">Reference proteome</keyword>
<organism evidence="12 13">
    <name type="scientific">Pieris brassicae</name>
    <name type="common">White butterfly</name>
    <name type="synonym">Large white butterfly</name>
    <dbReference type="NCBI Taxonomy" id="7116"/>
    <lineage>
        <taxon>Eukaryota</taxon>
        <taxon>Metazoa</taxon>
        <taxon>Ecdysozoa</taxon>
        <taxon>Arthropoda</taxon>
        <taxon>Hexapoda</taxon>
        <taxon>Insecta</taxon>
        <taxon>Pterygota</taxon>
        <taxon>Neoptera</taxon>
        <taxon>Endopterygota</taxon>
        <taxon>Lepidoptera</taxon>
        <taxon>Glossata</taxon>
        <taxon>Ditrysia</taxon>
        <taxon>Papilionoidea</taxon>
        <taxon>Pieridae</taxon>
        <taxon>Pierinae</taxon>
        <taxon>Pieris</taxon>
    </lineage>
</organism>
<evidence type="ECO:0000313" key="12">
    <source>
        <dbReference type="EMBL" id="CAH3857924.1"/>
    </source>
</evidence>
<dbReference type="SMART" id="SM00980">
    <property type="entry name" value="THAP"/>
    <property type="match status" value="1"/>
</dbReference>
<dbReference type="GO" id="GO:0003677">
    <property type="term" value="F:DNA binding"/>
    <property type="evidence" value="ECO:0007669"/>
    <property type="project" value="UniProtKB-UniRule"/>
</dbReference>
<proteinExistence type="predicted"/>
<evidence type="ECO:0000256" key="7">
    <source>
        <dbReference type="PROSITE-ProRule" id="PRU01263"/>
    </source>
</evidence>
<feature type="binding site" evidence="7">
    <location>
        <position position="140"/>
    </location>
    <ligand>
        <name>Zn(2+)</name>
        <dbReference type="ChEBI" id="CHEBI:29105"/>
    </ligand>
</feature>
<dbReference type="PROSITE" id="PS51915">
    <property type="entry name" value="ZAD"/>
    <property type="match status" value="1"/>
</dbReference>
<dbReference type="PROSITE" id="PS50157">
    <property type="entry name" value="ZINC_FINGER_C2H2_2"/>
    <property type="match status" value="1"/>
</dbReference>
<dbReference type="SMART" id="SM00692">
    <property type="entry name" value="DM3"/>
    <property type="match status" value="1"/>
</dbReference>
<evidence type="ECO:0000259" key="9">
    <source>
        <dbReference type="PROSITE" id="PS50157"/>
    </source>
</evidence>
<evidence type="ECO:0000259" key="10">
    <source>
        <dbReference type="PROSITE" id="PS50950"/>
    </source>
</evidence>
<keyword evidence="1 7" id="KW-0479">Metal-binding</keyword>
<evidence type="ECO:0000256" key="6">
    <source>
        <dbReference type="PROSITE-ProRule" id="PRU00309"/>
    </source>
</evidence>
<evidence type="ECO:0000256" key="2">
    <source>
        <dbReference type="ARBA" id="ARBA00022771"/>
    </source>
</evidence>
<feature type="binding site" evidence="7">
    <location>
        <position position="193"/>
    </location>
    <ligand>
        <name>Zn(2+)</name>
        <dbReference type="ChEBI" id="CHEBI:29105"/>
    </ligand>
</feature>
<name>A0A9P0SF35_PIEBR</name>
<feature type="domain" description="C2H2-type" evidence="9">
    <location>
        <begin position="409"/>
        <end position="431"/>
    </location>
</feature>
<comment type="caution">
    <text evidence="12">The sequence shown here is derived from an EMBL/GenBank/DDBJ whole genome shotgun (WGS) entry which is preliminary data.</text>
</comment>
<keyword evidence="2 5" id="KW-0863">Zinc-finger</keyword>
<feature type="region of interest" description="Disordered" evidence="8">
    <location>
        <begin position="2789"/>
        <end position="2817"/>
    </location>
</feature>
<evidence type="ECO:0000259" key="11">
    <source>
        <dbReference type="PROSITE" id="PS51915"/>
    </source>
</evidence>
<dbReference type="Gene3D" id="3.30.160.60">
    <property type="entry name" value="Classic Zinc Finger"/>
    <property type="match status" value="1"/>
</dbReference>
<dbReference type="PROSITE" id="PS50950">
    <property type="entry name" value="ZF_THAP"/>
    <property type="match status" value="1"/>
</dbReference>
<feature type="compositionally biased region" description="Polar residues" evidence="8">
    <location>
        <begin position="2790"/>
        <end position="2817"/>
    </location>
</feature>
<protein>
    <recommendedName>
        <fullName evidence="14">THAP-type domain-containing protein</fullName>
    </recommendedName>
</protein>